<dbReference type="PANTHER" id="PTHR22930">
    <property type="match status" value="1"/>
</dbReference>
<comment type="similarity">
    <text evidence="3">Belongs to the HARBI1 family.</text>
</comment>
<dbReference type="AlphaFoldDB" id="A0AAV8V609"/>
<dbReference type="GO" id="GO:0004518">
    <property type="term" value="F:nuclease activity"/>
    <property type="evidence" value="ECO:0007669"/>
    <property type="project" value="UniProtKB-KW"/>
</dbReference>
<comment type="caution">
    <text evidence="9">The sequence shown here is derived from an EMBL/GenBank/DDBJ whole genome shotgun (WGS) entry which is preliminary data.</text>
</comment>
<comment type="cofactor">
    <cofactor evidence="1">
        <name>a divalent metal cation</name>
        <dbReference type="ChEBI" id="CHEBI:60240"/>
    </cofactor>
</comment>
<dbReference type="Proteomes" id="UP001159042">
    <property type="component" value="Unassembled WGS sequence"/>
</dbReference>
<dbReference type="Pfam" id="PF13359">
    <property type="entry name" value="DDE_Tnp_4"/>
    <property type="match status" value="1"/>
</dbReference>
<evidence type="ECO:0000256" key="2">
    <source>
        <dbReference type="ARBA" id="ARBA00004123"/>
    </source>
</evidence>
<dbReference type="PANTHER" id="PTHR22930:SF85">
    <property type="entry name" value="GH03217P-RELATED"/>
    <property type="match status" value="1"/>
</dbReference>
<evidence type="ECO:0000256" key="6">
    <source>
        <dbReference type="ARBA" id="ARBA00022801"/>
    </source>
</evidence>
<evidence type="ECO:0000313" key="9">
    <source>
        <dbReference type="EMBL" id="KAJ8909522.1"/>
    </source>
</evidence>
<proteinExistence type="inferred from homology"/>
<evidence type="ECO:0000256" key="4">
    <source>
        <dbReference type="ARBA" id="ARBA00022722"/>
    </source>
</evidence>
<evidence type="ECO:0000259" key="8">
    <source>
        <dbReference type="Pfam" id="PF13359"/>
    </source>
</evidence>
<comment type="subcellular location">
    <subcellularLocation>
        <location evidence="2">Nucleus</location>
    </subcellularLocation>
</comment>
<dbReference type="InterPro" id="IPR045249">
    <property type="entry name" value="HARBI1-like"/>
</dbReference>
<keyword evidence="10" id="KW-1185">Reference proteome</keyword>
<keyword evidence="6" id="KW-0378">Hydrolase</keyword>
<keyword evidence="4" id="KW-0540">Nuclease</keyword>
<protein>
    <recommendedName>
        <fullName evidence="8">DDE Tnp4 domain-containing protein</fullName>
    </recommendedName>
</protein>
<evidence type="ECO:0000256" key="5">
    <source>
        <dbReference type="ARBA" id="ARBA00022723"/>
    </source>
</evidence>
<dbReference type="InterPro" id="IPR027806">
    <property type="entry name" value="HARBI1_dom"/>
</dbReference>
<name>A0AAV8V609_9CUCU</name>
<gene>
    <name evidence="9" type="ORF">NQ315_011200</name>
</gene>
<keyword evidence="5" id="KW-0479">Metal-binding</keyword>
<sequence length="211" mass="24091">MAALHYFAQGSYQKSVEQDLNCALSQSSVSRAITLISDILVQHFSHKVQFPGTAEEKDRERVKFMQHQNGFPGIIGCIDGTHIAIQAPPTNNYEFPGLLFYNRKVSWISARLSIWSTSIIRNHLKQNFINGDESSWLIGDSGYPLEPFNEHELRFNNQLRCVRNTVERAIGTFKSRFRCLLKHRTMHYNPTRAATIINACAILHNIQCGLK</sequence>
<evidence type="ECO:0000256" key="3">
    <source>
        <dbReference type="ARBA" id="ARBA00006958"/>
    </source>
</evidence>
<dbReference type="GO" id="GO:0005634">
    <property type="term" value="C:nucleus"/>
    <property type="evidence" value="ECO:0007669"/>
    <property type="project" value="UniProtKB-SubCell"/>
</dbReference>
<dbReference type="GO" id="GO:0046872">
    <property type="term" value="F:metal ion binding"/>
    <property type="evidence" value="ECO:0007669"/>
    <property type="project" value="UniProtKB-KW"/>
</dbReference>
<evidence type="ECO:0000313" key="10">
    <source>
        <dbReference type="Proteomes" id="UP001159042"/>
    </source>
</evidence>
<organism evidence="9 10">
    <name type="scientific">Exocentrus adspersus</name>
    <dbReference type="NCBI Taxonomy" id="1586481"/>
    <lineage>
        <taxon>Eukaryota</taxon>
        <taxon>Metazoa</taxon>
        <taxon>Ecdysozoa</taxon>
        <taxon>Arthropoda</taxon>
        <taxon>Hexapoda</taxon>
        <taxon>Insecta</taxon>
        <taxon>Pterygota</taxon>
        <taxon>Neoptera</taxon>
        <taxon>Endopterygota</taxon>
        <taxon>Coleoptera</taxon>
        <taxon>Polyphaga</taxon>
        <taxon>Cucujiformia</taxon>
        <taxon>Chrysomeloidea</taxon>
        <taxon>Cerambycidae</taxon>
        <taxon>Lamiinae</taxon>
        <taxon>Acanthocinini</taxon>
        <taxon>Exocentrus</taxon>
    </lineage>
</organism>
<feature type="domain" description="DDE Tnp4" evidence="8">
    <location>
        <begin position="114"/>
        <end position="205"/>
    </location>
</feature>
<evidence type="ECO:0000256" key="7">
    <source>
        <dbReference type="ARBA" id="ARBA00023242"/>
    </source>
</evidence>
<accession>A0AAV8V609</accession>
<dbReference type="GO" id="GO:0016787">
    <property type="term" value="F:hydrolase activity"/>
    <property type="evidence" value="ECO:0007669"/>
    <property type="project" value="UniProtKB-KW"/>
</dbReference>
<dbReference type="EMBL" id="JANEYG010000518">
    <property type="protein sequence ID" value="KAJ8909522.1"/>
    <property type="molecule type" value="Genomic_DNA"/>
</dbReference>
<reference evidence="9 10" key="1">
    <citation type="journal article" date="2023" name="Insect Mol. Biol.">
        <title>Genome sequencing provides insights into the evolution of gene families encoding plant cell wall-degrading enzymes in longhorned beetles.</title>
        <authorList>
            <person name="Shin N.R."/>
            <person name="Okamura Y."/>
            <person name="Kirsch R."/>
            <person name="Pauchet Y."/>
        </authorList>
    </citation>
    <scope>NUCLEOTIDE SEQUENCE [LARGE SCALE GENOMIC DNA]</scope>
    <source>
        <strain evidence="9">EAD_L_NR</strain>
    </source>
</reference>
<evidence type="ECO:0000256" key="1">
    <source>
        <dbReference type="ARBA" id="ARBA00001968"/>
    </source>
</evidence>
<keyword evidence="7" id="KW-0539">Nucleus</keyword>